<keyword evidence="1 11" id="KW-1003">Cell membrane</keyword>
<keyword evidence="6 11" id="KW-0865">Zymogen</keyword>
<dbReference type="EMBL" id="JABKAV010000018">
    <property type="protein sequence ID" value="NVO84900.1"/>
    <property type="molecule type" value="Genomic_DNA"/>
</dbReference>
<evidence type="ECO:0000256" key="11">
    <source>
        <dbReference type="HAMAP-Rule" id="MF_00664"/>
    </source>
</evidence>
<evidence type="ECO:0000256" key="4">
    <source>
        <dbReference type="ARBA" id="ARBA00023098"/>
    </source>
</evidence>
<comment type="subcellular location">
    <subcellularLocation>
        <location evidence="11">Cell membrane</location>
        <topology evidence="11">Peripheral membrane protein</topology>
    </subcellularLocation>
</comment>
<comment type="catalytic activity">
    <reaction evidence="11">
        <text>a 1,2-diacyl-sn-glycero-3-phospho-L-serine + H(+) = a 1,2-diacyl-sn-glycero-3-phosphoethanolamine + CO2</text>
        <dbReference type="Rhea" id="RHEA:20828"/>
        <dbReference type="ChEBI" id="CHEBI:15378"/>
        <dbReference type="ChEBI" id="CHEBI:16526"/>
        <dbReference type="ChEBI" id="CHEBI:57262"/>
        <dbReference type="ChEBI" id="CHEBI:64612"/>
        <dbReference type="EC" id="4.1.1.65"/>
    </reaction>
</comment>
<feature type="transmembrane region" description="Helical" evidence="12">
    <location>
        <begin position="10"/>
        <end position="28"/>
    </location>
</feature>
<reference evidence="13 14" key="1">
    <citation type="submission" date="2020-05" db="EMBL/GenBank/DDBJ databases">
        <title>Hymenobacter terrestris sp. nov. and Hymenobacter lapidiphilus sp. nov., isolated from regoliths in Antarctica.</title>
        <authorList>
            <person name="Sedlacek I."/>
            <person name="Pantucek R."/>
            <person name="Zeman M."/>
            <person name="Holochova P."/>
            <person name="Kralova S."/>
            <person name="Stankova E."/>
            <person name="Sedo O."/>
            <person name="Micenkova L."/>
            <person name="Svec P."/>
            <person name="Gupta V."/>
            <person name="Sood U."/>
            <person name="Korpole U.S."/>
            <person name="Lal R."/>
        </authorList>
    </citation>
    <scope>NUCLEOTIDE SEQUENCE [LARGE SCALE GENOMIC DNA]</scope>
    <source>
        <strain evidence="13 14">P5252</strain>
    </source>
</reference>
<organism evidence="13 14">
    <name type="scientific">Hymenobacter terrestris</name>
    <dbReference type="NCBI Taxonomy" id="2748310"/>
    <lineage>
        <taxon>Bacteria</taxon>
        <taxon>Pseudomonadati</taxon>
        <taxon>Bacteroidota</taxon>
        <taxon>Cytophagia</taxon>
        <taxon>Cytophagales</taxon>
        <taxon>Hymenobacteraceae</taxon>
        <taxon>Hymenobacter</taxon>
    </lineage>
</organism>
<comment type="cofactor">
    <cofactor evidence="11">
        <name>pyruvate</name>
        <dbReference type="ChEBI" id="CHEBI:15361"/>
    </cofactor>
    <text evidence="11">Binds 1 pyruvoyl group covalently per subunit.</text>
</comment>
<keyword evidence="14" id="KW-1185">Reference proteome</keyword>
<dbReference type="NCBIfam" id="NF003678">
    <property type="entry name" value="PRK05305.1-2"/>
    <property type="match status" value="1"/>
</dbReference>
<comment type="function">
    <text evidence="11">Catalyzes the formation of phosphatidylethanolamine (PtdEtn) from phosphatidylserine (PtdSer).</text>
</comment>
<dbReference type="Proteomes" id="UP000626554">
    <property type="component" value="Unassembled WGS sequence"/>
</dbReference>
<evidence type="ECO:0000256" key="9">
    <source>
        <dbReference type="ARBA" id="ARBA00023264"/>
    </source>
</evidence>
<keyword evidence="8 11" id="KW-0456">Lyase</keyword>
<name>A0ABX2Q3J3_9BACT</name>
<feature type="site" description="Cleavage (non-hydrolytic); by autocatalysis" evidence="11">
    <location>
        <begin position="187"/>
        <end position="188"/>
    </location>
</feature>
<dbReference type="Pfam" id="PF02666">
    <property type="entry name" value="PS_Dcarbxylase"/>
    <property type="match status" value="1"/>
</dbReference>
<evidence type="ECO:0000256" key="12">
    <source>
        <dbReference type="SAM" id="Phobius"/>
    </source>
</evidence>
<comment type="pathway">
    <text evidence="11">Phospholipid metabolism; phosphatidylethanolamine biosynthesis; phosphatidylethanolamine from CDP-diacylglycerol: step 2/2.</text>
</comment>
<comment type="subunit">
    <text evidence="11">Heterodimer of a large membrane-associated beta subunit and a small pyruvoyl-containing alpha subunit.</text>
</comment>
<dbReference type="PANTHER" id="PTHR35809:SF1">
    <property type="entry name" value="ARCHAETIDYLSERINE DECARBOXYLASE PROENZYME-RELATED"/>
    <property type="match status" value="1"/>
</dbReference>
<gene>
    <name evidence="11" type="primary">psd</name>
    <name evidence="13" type="ORF">HW556_08395</name>
</gene>
<dbReference type="HAMAP" id="MF_00664">
    <property type="entry name" value="PS_decarb_PSD_A"/>
    <property type="match status" value="1"/>
</dbReference>
<keyword evidence="4 11" id="KW-0443">Lipid metabolism</keyword>
<comment type="similarity">
    <text evidence="11">Belongs to the phosphatidylserine decarboxylase family. PSD-A subfamily.</text>
</comment>
<dbReference type="EC" id="4.1.1.65" evidence="11"/>
<feature type="transmembrane region" description="Helical" evidence="12">
    <location>
        <begin position="34"/>
        <end position="54"/>
    </location>
</feature>
<feature type="chain" id="PRO_5044909602" description="Phosphatidylserine decarboxylase alpha chain" evidence="11">
    <location>
        <begin position="188"/>
        <end position="226"/>
    </location>
</feature>
<evidence type="ECO:0000313" key="13">
    <source>
        <dbReference type="EMBL" id="NVO84900.1"/>
    </source>
</evidence>
<feature type="chain" id="PRO_5044909601" description="Phosphatidylserine decarboxylase beta chain" evidence="11">
    <location>
        <begin position="1"/>
        <end position="187"/>
    </location>
</feature>
<evidence type="ECO:0000256" key="3">
    <source>
        <dbReference type="ARBA" id="ARBA00022793"/>
    </source>
</evidence>
<keyword evidence="9 11" id="KW-1208">Phospholipid metabolism</keyword>
<dbReference type="InterPro" id="IPR003817">
    <property type="entry name" value="PS_Dcarbxylase"/>
</dbReference>
<dbReference type="NCBIfam" id="NF003685">
    <property type="entry name" value="PRK05305.2-5"/>
    <property type="match status" value="1"/>
</dbReference>
<feature type="modified residue" description="Pyruvic acid (Ser); by autocatalysis" evidence="11">
    <location>
        <position position="188"/>
    </location>
</feature>
<keyword evidence="12" id="KW-0812">Transmembrane</keyword>
<dbReference type="RefSeq" id="WP_176899579.1">
    <property type="nucleotide sequence ID" value="NZ_JABKAV010000018.1"/>
</dbReference>
<evidence type="ECO:0000256" key="1">
    <source>
        <dbReference type="ARBA" id="ARBA00022475"/>
    </source>
</evidence>
<protein>
    <recommendedName>
        <fullName evidence="11">Phosphatidylserine decarboxylase proenzyme</fullName>
        <ecNumber evidence="11">4.1.1.65</ecNumber>
    </recommendedName>
    <component>
        <recommendedName>
            <fullName evidence="11">Phosphatidylserine decarboxylase alpha chain</fullName>
        </recommendedName>
    </component>
    <component>
        <recommendedName>
            <fullName evidence="11">Phosphatidylserine decarboxylase beta chain</fullName>
        </recommendedName>
    </component>
</protein>
<keyword evidence="7 11" id="KW-0594">Phospholipid biosynthesis</keyword>
<dbReference type="GO" id="GO:0004609">
    <property type="term" value="F:phosphatidylserine decarboxylase activity"/>
    <property type="evidence" value="ECO:0007669"/>
    <property type="project" value="UniProtKB-EC"/>
</dbReference>
<comment type="PTM">
    <text evidence="11">Is synthesized initially as an inactive proenzyme. Formation of the active enzyme involves a self-maturation process in which the active site pyruvoyl group is generated from an internal serine residue via an autocatalytic post-translational modification. Two non-identical subunits are generated from the proenzyme in this reaction, and the pyruvate is formed at the N-terminus of the alpha chain, which is derived from the carboxyl end of the proenzyme. The post-translation cleavage follows an unusual pathway, termed non-hydrolytic serinolysis, in which the side chain hydroxyl group of the serine supplies its oxygen atom to form the C-terminus of the beta chain, while the remainder of the serine residue undergoes an oxidative deamination to produce ammonia and the pyruvoyl prosthetic group on the alpha chain.</text>
</comment>
<comment type="caution">
    <text evidence="13">The sequence shown here is derived from an EMBL/GenBank/DDBJ whole genome shotgun (WGS) entry which is preliminary data.</text>
</comment>
<sequence length="226" mass="25688">MKIHKEGRRILFFTLLALLAVNLLLFRYNAENGGFNKVFAGISVIMFLILLQFFRSPARRLFTHEDLIIAPADGKVVVIENVQEPEYFDDMRMQISIFMSPINVHITRNPISGIVRYFKYHPGNYLVAWHPKSSTKNERTTVVVESEAGPLVLFRQIAGAMARRIVWYVNEGDEVSQGEEFGFIKFGSRVDIFVPIDTEVKVQIGEKVKGGQTVIAQLKTPPPSLF</sequence>
<dbReference type="InterPro" id="IPR033175">
    <property type="entry name" value="PSD-A"/>
</dbReference>
<keyword evidence="10 11" id="KW-0670">Pyruvate</keyword>
<dbReference type="PANTHER" id="PTHR35809">
    <property type="entry name" value="ARCHAETIDYLSERINE DECARBOXYLASE PROENZYME-RELATED"/>
    <property type="match status" value="1"/>
</dbReference>
<evidence type="ECO:0000313" key="14">
    <source>
        <dbReference type="Proteomes" id="UP000626554"/>
    </source>
</evidence>
<keyword evidence="12" id="KW-1133">Transmembrane helix</keyword>
<evidence type="ECO:0000256" key="6">
    <source>
        <dbReference type="ARBA" id="ARBA00023145"/>
    </source>
</evidence>
<evidence type="ECO:0000256" key="7">
    <source>
        <dbReference type="ARBA" id="ARBA00023209"/>
    </source>
</evidence>
<keyword evidence="5 11" id="KW-0472">Membrane</keyword>
<keyword evidence="2 11" id="KW-0444">Lipid biosynthesis</keyword>
<evidence type="ECO:0000256" key="8">
    <source>
        <dbReference type="ARBA" id="ARBA00023239"/>
    </source>
</evidence>
<evidence type="ECO:0000256" key="2">
    <source>
        <dbReference type="ARBA" id="ARBA00022516"/>
    </source>
</evidence>
<feature type="active site" description="Schiff-base intermediate with substrate; via pyruvic acid" evidence="11">
    <location>
        <position position="188"/>
    </location>
</feature>
<proteinExistence type="inferred from homology"/>
<evidence type="ECO:0000256" key="5">
    <source>
        <dbReference type="ARBA" id="ARBA00023136"/>
    </source>
</evidence>
<evidence type="ECO:0000256" key="10">
    <source>
        <dbReference type="ARBA" id="ARBA00023317"/>
    </source>
</evidence>
<keyword evidence="3 11" id="KW-0210">Decarboxylase</keyword>
<accession>A0ABX2Q3J3</accession>